<dbReference type="GO" id="GO:0006310">
    <property type="term" value="P:DNA recombination"/>
    <property type="evidence" value="ECO:0007669"/>
    <property type="project" value="UniProtKB-KW"/>
</dbReference>
<evidence type="ECO:0000256" key="1">
    <source>
        <dbReference type="RuleBase" id="RU363044"/>
    </source>
</evidence>
<evidence type="ECO:0000313" key="7">
    <source>
        <dbReference type="Proteomes" id="UP001140091"/>
    </source>
</evidence>
<dbReference type="Pfam" id="PF05970">
    <property type="entry name" value="PIF1"/>
    <property type="match status" value="1"/>
</dbReference>
<dbReference type="Gene3D" id="3.40.50.300">
    <property type="entry name" value="P-loop containing nucleotide triphosphate hydrolases"/>
    <property type="match status" value="1"/>
</dbReference>
<evidence type="ECO:0000256" key="2">
    <source>
        <dbReference type="SAM" id="MobiDB-lite"/>
    </source>
</evidence>
<feature type="region of interest" description="Disordered" evidence="2">
    <location>
        <begin position="507"/>
        <end position="527"/>
    </location>
</feature>
<comment type="cofactor">
    <cofactor evidence="1">
        <name>Mg(2+)</name>
        <dbReference type="ChEBI" id="CHEBI:18420"/>
    </cofactor>
</comment>
<keyword evidence="1" id="KW-0234">DNA repair</keyword>
<feature type="domain" description="Helitron helicase-like" evidence="4">
    <location>
        <begin position="388"/>
        <end position="577"/>
    </location>
</feature>
<keyword evidence="1" id="KW-0067">ATP-binding</keyword>
<feature type="non-terminal residue" evidence="6">
    <location>
        <position position="1"/>
    </location>
</feature>
<keyword evidence="1" id="KW-0347">Helicase</keyword>
<dbReference type="InterPro" id="IPR010285">
    <property type="entry name" value="DNA_helicase_pif1-like_DEAD"/>
</dbReference>
<dbReference type="Pfam" id="PF14214">
    <property type="entry name" value="Helitron_like_N"/>
    <property type="match status" value="1"/>
</dbReference>
<dbReference type="OrthoDB" id="432234at2759"/>
<dbReference type="GO" id="GO:0006281">
    <property type="term" value="P:DNA repair"/>
    <property type="evidence" value="ECO:0007669"/>
    <property type="project" value="UniProtKB-KW"/>
</dbReference>
<name>A0A9W8JT46_9AGAR</name>
<comment type="caution">
    <text evidence="6">The sequence shown here is derived from an EMBL/GenBank/DDBJ whole genome shotgun (WGS) entry which is preliminary data.</text>
</comment>
<dbReference type="GO" id="GO:0043139">
    <property type="term" value="F:5'-3' DNA helicase activity"/>
    <property type="evidence" value="ECO:0007669"/>
    <property type="project" value="UniProtKB-EC"/>
</dbReference>
<feature type="domain" description="DUF6570" evidence="5">
    <location>
        <begin position="189"/>
        <end position="255"/>
    </location>
</feature>
<dbReference type="Proteomes" id="UP001140091">
    <property type="component" value="Unassembled WGS sequence"/>
</dbReference>
<organism evidence="6 7">
    <name type="scientific">Candolleomyces eurysporus</name>
    <dbReference type="NCBI Taxonomy" id="2828524"/>
    <lineage>
        <taxon>Eukaryota</taxon>
        <taxon>Fungi</taxon>
        <taxon>Dikarya</taxon>
        <taxon>Basidiomycota</taxon>
        <taxon>Agaricomycotina</taxon>
        <taxon>Agaricomycetes</taxon>
        <taxon>Agaricomycetidae</taxon>
        <taxon>Agaricales</taxon>
        <taxon>Agaricineae</taxon>
        <taxon>Psathyrellaceae</taxon>
        <taxon>Candolleomyces</taxon>
    </lineage>
</organism>
<keyword evidence="1" id="KW-0378">Hydrolase</keyword>
<comment type="similarity">
    <text evidence="1">Belongs to the helicase family.</text>
</comment>
<feature type="compositionally biased region" description="Basic and acidic residues" evidence="2">
    <location>
        <begin position="507"/>
        <end position="519"/>
    </location>
</feature>
<dbReference type="PANTHER" id="PTHR47642:SF6">
    <property type="entry name" value="ATP-DEPENDENT DNA HELICASE"/>
    <property type="match status" value="1"/>
</dbReference>
<keyword evidence="1" id="KW-0547">Nucleotide-binding</keyword>
<dbReference type="Pfam" id="PF20209">
    <property type="entry name" value="DUF6570"/>
    <property type="match status" value="1"/>
</dbReference>
<accession>A0A9W8JT46</accession>
<feature type="region of interest" description="Disordered" evidence="2">
    <location>
        <begin position="268"/>
        <end position="302"/>
    </location>
</feature>
<reference evidence="6" key="1">
    <citation type="submission" date="2022-06" db="EMBL/GenBank/DDBJ databases">
        <title>Genome Sequence of Candolleomyces eurysporus.</title>
        <authorList>
            <person name="Buettner E."/>
        </authorList>
    </citation>
    <scope>NUCLEOTIDE SEQUENCE</scope>
    <source>
        <strain evidence="6">VTCC 930004</strain>
    </source>
</reference>
<keyword evidence="1" id="KW-0233">DNA recombination</keyword>
<keyword evidence="7" id="KW-1185">Reference proteome</keyword>
<keyword evidence="1" id="KW-0227">DNA damage</keyword>
<dbReference type="EC" id="5.6.2.3" evidence="1"/>
<dbReference type="PANTHER" id="PTHR47642">
    <property type="entry name" value="ATP-DEPENDENT DNA HELICASE"/>
    <property type="match status" value="1"/>
</dbReference>
<dbReference type="InterPro" id="IPR025476">
    <property type="entry name" value="Helitron_helicase-like"/>
</dbReference>
<evidence type="ECO:0000313" key="6">
    <source>
        <dbReference type="EMBL" id="KAJ2936265.1"/>
    </source>
</evidence>
<dbReference type="InterPro" id="IPR051055">
    <property type="entry name" value="PIF1_helicase"/>
</dbReference>
<dbReference type="InterPro" id="IPR027417">
    <property type="entry name" value="P-loop_NTPase"/>
</dbReference>
<evidence type="ECO:0000259" key="5">
    <source>
        <dbReference type="Pfam" id="PF20209"/>
    </source>
</evidence>
<dbReference type="SUPFAM" id="SSF52540">
    <property type="entry name" value="P-loop containing nucleoside triphosphate hydrolases"/>
    <property type="match status" value="2"/>
</dbReference>
<dbReference type="GO" id="GO:0000723">
    <property type="term" value="P:telomere maintenance"/>
    <property type="evidence" value="ECO:0007669"/>
    <property type="project" value="InterPro"/>
</dbReference>
<sequence>MLINSGLHWCILGKHEVEPEDCIDADGVSRRNCRHCLAAARERNAAANLARELNERADGQAEEALANANAEGVHQDDDMFDQIFGDGAEFMDVVMPDDVALTPRESALLTRLNEELEKISYAACQLCHERGFSLTLVDSKCSACRRDKCDPVRKWSPENKSQPALEVPECLKGLTDIEDMLIARIKTYIQDVTDIARKLPRLPEDIDMVIIRKEGEEPEQNIDFLVRRAKVEAALRYKIAHDPHYGDVELDDVALAQLPGEDSVAGRIPTYAAPAPDRELGAQGPVDAGEAADQENEGRENVAGILNLQNTGRREIDAIRERAAEIVSNAEQNRQANIVRNLFSIFVNPQPISENTPGYFTMAFPTLFPDGEGDFYQPRLRKLELGEYFAHLLRFHDGRFAQHRRFAYFAFNTLQRSRVNSKSKIFVKQNHDEAQLTAQDIQELLGEGDDTIVSKMMRYAEGLRGTRAYWAARRNELVDTLRVVEAPHVFMTFSAADQQWEDLHRHMPDHERQPDDPRAARSHRRQALNSNPHIAAEYLDKRIQVFFKHFLGPLLGVRNFWYRYEWQERGSGHIHGFLWLKDAPDVEEIDWKLLKDPNTIIPDEQKEKMDQFIGHWKNIISATNPFPRTAEDENLPLPGPHPASIKRSDLRGTRQELANLLNWVERHNKCLPGYCLVNRKVPGQEERQPVCRFDFPFELRADAAVVPDSKGRLRFEPARNDPLLNTHIVAIIIAWLANMDSKVVMDKQSASEYAAKYATKSEKQQPDFPDLLASIVESADAEMPAQSACQKLLNKMLGERAYSAQETAHLLLSIPLVRTSFTFQTLSIGPDGSFREIVEDADGDEAQDRDGERNGPNPVDQQLVTQQSWLQRYALHPEEMDGMSLFEVTTGYTWRANQWKRRRNTTKVILRVYPRFSPNPEDPKFEEYCRTKLILHHPFRRLADIKAEDQSWAEAFAVCRAHNHQHPKDTLLTWDEAVNQEPEEDEDEELNAELAEIDEADWQTFSRLHPNLANPTFSLDDLGRRPLDDGWDIEAARNRWNNIESMPTWIDQQKGEFAHEHQPDPVNPDTLDAKQRQVFDRFVSTYSRILAGDETVPQMLLNIDGTAGCGKTYTINAICQRLREMAAAHNQPDPIRVIAPSGAAAFNISGTTIHSGLFLPVSGFCQLSGTRLASLQLAWAGVYFIILDEKSMTGHKLFGQMDSRCRQIRPDHSHLPFGGMHITLVGDFAQLPPVGDTPLYGPASKSQGDSGELARAGHTLYKLFVESYALKKVHRQDQEGDIHDQFRTLLQHTSKGAVTQADWELLVTRSLQSVPAQEQQQFSDAIFLHTTRSAVHEVNLTQLQALVEPCARIAAQHYGGAPAANASADDAGGLEKHVVLSKRAKVMITRNIWTKEGLVNATTGTVEDIIWAPGASRSDLPIAVLVACPDYTGPTLWHTDADVPIVPITPVRSSFEIGGNTYSRIQLPLRLAWAVTVHKSQGLTLKKVRLGLGNREFATGLTFVALSRVKTLDSILLMENVDYSRIRKLGEQRREAQRASPSLLTLQYSD</sequence>
<evidence type="ECO:0000259" key="3">
    <source>
        <dbReference type="Pfam" id="PF05970"/>
    </source>
</evidence>
<dbReference type="CDD" id="cd18809">
    <property type="entry name" value="SF1_C_RecD"/>
    <property type="match status" value="1"/>
</dbReference>
<protein>
    <recommendedName>
        <fullName evidence="1">ATP-dependent DNA helicase</fullName>
        <ecNumber evidence="1">5.6.2.3</ecNumber>
    </recommendedName>
</protein>
<dbReference type="InterPro" id="IPR046700">
    <property type="entry name" value="DUF6570"/>
</dbReference>
<evidence type="ECO:0000259" key="4">
    <source>
        <dbReference type="Pfam" id="PF14214"/>
    </source>
</evidence>
<comment type="catalytic activity">
    <reaction evidence="1">
        <text>ATP + H2O = ADP + phosphate + H(+)</text>
        <dbReference type="Rhea" id="RHEA:13065"/>
        <dbReference type="ChEBI" id="CHEBI:15377"/>
        <dbReference type="ChEBI" id="CHEBI:15378"/>
        <dbReference type="ChEBI" id="CHEBI:30616"/>
        <dbReference type="ChEBI" id="CHEBI:43474"/>
        <dbReference type="ChEBI" id="CHEBI:456216"/>
        <dbReference type="EC" id="5.6.2.3"/>
    </reaction>
</comment>
<proteinExistence type="inferred from homology"/>
<dbReference type="GO" id="GO:0005524">
    <property type="term" value="F:ATP binding"/>
    <property type="evidence" value="ECO:0007669"/>
    <property type="project" value="UniProtKB-KW"/>
</dbReference>
<gene>
    <name evidence="6" type="ORF">H1R20_g833</name>
</gene>
<feature type="domain" description="DNA helicase Pif1-like DEAD-box helicase" evidence="3">
    <location>
        <begin position="1072"/>
        <end position="1300"/>
    </location>
</feature>
<dbReference type="EMBL" id="JANBPK010000121">
    <property type="protein sequence ID" value="KAJ2936265.1"/>
    <property type="molecule type" value="Genomic_DNA"/>
</dbReference>
<dbReference type="GO" id="GO:0016787">
    <property type="term" value="F:hydrolase activity"/>
    <property type="evidence" value="ECO:0007669"/>
    <property type="project" value="UniProtKB-KW"/>
</dbReference>